<proteinExistence type="predicted"/>
<dbReference type="EMBL" id="MF141539">
    <property type="protein sequence ID" value="ASR77189.1"/>
    <property type="molecule type" value="Genomic_DNA"/>
</dbReference>
<dbReference type="Proteomes" id="UP000225918">
    <property type="component" value="Segment"/>
</dbReference>
<accession>A0A222YY37</accession>
<reference evidence="2" key="1">
    <citation type="submission" date="2017-05" db="EMBL/GenBank/DDBJ databases">
        <authorList>
            <person name="Song R."/>
            <person name="Chenine A.L."/>
            <person name="Ruprecht R.M."/>
        </authorList>
    </citation>
    <scope>NUCLEOTIDE SEQUENCE [LARGE SCALE GENOMIC DNA]</scope>
</reference>
<evidence type="ECO:0000313" key="2">
    <source>
        <dbReference type="Proteomes" id="UP000225918"/>
    </source>
</evidence>
<gene>
    <name evidence="1" type="ORF">SEA_MYRADEE_82</name>
</gene>
<protein>
    <submittedName>
        <fullName evidence="1">Uncharacterized protein</fullName>
    </submittedName>
</protein>
<keyword evidence="2" id="KW-1185">Reference proteome</keyword>
<name>A0A222YY37_9CAUD</name>
<organism evidence="1 2">
    <name type="scientific">Mycobacterium phage MyraDee</name>
    <dbReference type="NCBI Taxonomy" id="2024303"/>
    <lineage>
        <taxon>Viruses</taxon>
        <taxon>Duplodnaviria</taxon>
        <taxon>Heunggongvirae</taxon>
        <taxon>Uroviricota</taxon>
        <taxon>Caudoviricetes</taxon>
        <taxon>Myradeevirus</taxon>
        <taxon>Myradeevirus MyraDee</taxon>
    </lineage>
</organism>
<evidence type="ECO:0000313" key="1">
    <source>
        <dbReference type="EMBL" id="ASR77189.1"/>
    </source>
</evidence>
<sequence>MEIEDFDINVVTMTASRIGEDVIITVACTNGQPSVKHLVNDGSDLYERFLSLSDHLYSMEH</sequence>